<dbReference type="GO" id="GO:0006412">
    <property type="term" value="P:translation"/>
    <property type="evidence" value="ECO:0007669"/>
    <property type="project" value="InterPro"/>
</dbReference>
<evidence type="ECO:0000313" key="6">
    <source>
        <dbReference type="Proteomes" id="UP000037237"/>
    </source>
</evidence>
<proteinExistence type="predicted"/>
<dbReference type="Proteomes" id="UP000037237">
    <property type="component" value="Unassembled WGS sequence"/>
</dbReference>
<evidence type="ECO:0000256" key="2">
    <source>
        <dbReference type="ARBA" id="ARBA00022980"/>
    </source>
</evidence>
<keyword evidence="1" id="KW-0862">Zinc</keyword>
<reference evidence="5 6" key="1">
    <citation type="submission" date="2015-06" db="EMBL/GenBank/DDBJ databases">
        <title>New insights into the roles of widespread benthic archaea in carbon and nitrogen cycling.</title>
        <authorList>
            <person name="Lazar C.S."/>
            <person name="Baker B.J."/>
            <person name="Seitz K.W."/>
            <person name="Hyde A.S."/>
            <person name="Dick G.J."/>
            <person name="Hinrichs K.-U."/>
            <person name="Teske A.P."/>
        </authorList>
    </citation>
    <scope>NUCLEOTIDE SEQUENCE [LARGE SCALE GENOMIC DNA]</scope>
    <source>
        <strain evidence="5">SG8-32-1</strain>
    </source>
</reference>
<dbReference type="InterPro" id="IPR002906">
    <property type="entry name" value="Ribosomal_eS31"/>
</dbReference>
<keyword evidence="3" id="KW-0687">Ribonucleoprotein</keyword>
<dbReference type="SUPFAM" id="SSF57829">
    <property type="entry name" value="Zn-binding ribosomal proteins"/>
    <property type="match status" value="1"/>
</dbReference>
<evidence type="ECO:0000313" key="5">
    <source>
        <dbReference type="EMBL" id="KON34587.1"/>
    </source>
</evidence>
<dbReference type="Pfam" id="PF01599">
    <property type="entry name" value="Ribosomal_S27"/>
    <property type="match status" value="1"/>
</dbReference>
<feature type="domain" description="Small ribosomal subunit protein eS31" evidence="4">
    <location>
        <begin position="18"/>
        <end position="60"/>
    </location>
</feature>
<evidence type="ECO:0000256" key="1">
    <source>
        <dbReference type="ARBA" id="ARBA00022833"/>
    </source>
</evidence>
<dbReference type="GO" id="GO:1990904">
    <property type="term" value="C:ribonucleoprotein complex"/>
    <property type="evidence" value="ECO:0007669"/>
    <property type="project" value="UniProtKB-KW"/>
</dbReference>
<name>A0A0M0C191_9ARCH</name>
<dbReference type="NCBIfam" id="NF001669">
    <property type="entry name" value="PRK00432.1"/>
    <property type="match status" value="1"/>
</dbReference>
<dbReference type="InterPro" id="IPR011332">
    <property type="entry name" value="Ribosomal_zn-bd"/>
</dbReference>
<accession>A0A0M0C191</accession>
<organism evidence="5 6">
    <name type="scientific">miscellaneous Crenarchaeota group-1 archaeon SG8-32-1</name>
    <dbReference type="NCBI Taxonomy" id="1685124"/>
    <lineage>
        <taxon>Archaea</taxon>
        <taxon>Candidatus Bathyarchaeota</taxon>
        <taxon>MCG-1</taxon>
    </lineage>
</organism>
<comment type="caution">
    <text evidence="5">The sequence shown here is derived from an EMBL/GenBank/DDBJ whole genome shotgun (WGS) entry which is preliminary data.</text>
</comment>
<dbReference type="Gene3D" id="6.20.50.150">
    <property type="match status" value="1"/>
</dbReference>
<dbReference type="GO" id="GO:0003735">
    <property type="term" value="F:structural constituent of ribosome"/>
    <property type="evidence" value="ECO:0007669"/>
    <property type="project" value="InterPro"/>
</dbReference>
<dbReference type="EMBL" id="LFWU01000005">
    <property type="protein sequence ID" value="KON34587.1"/>
    <property type="molecule type" value="Genomic_DNA"/>
</dbReference>
<gene>
    <name evidence="5" type="ORF">AC477_00355</name>
</gene>
<dbReference type="InterPro" id="IPR038582">
    <property type="entry name" value="Ribosomal_eS31_euk-type_sf"/>
</dbReference>
<keyword evidence="2" id="KW-0689">Ribosomal protein</keyword>
<dbReference type="GO" id="GO:0005840">
    <property type="term" value="C:ribosome"/>
    <property type="evidence" value="ECO:0007669"/>
    <property type="project" value="UniProtKB-KW"/>
</dbReference>
<evidence type="ECO:0000259" key="4">
    <source>
        <dbReference type="SMART" id="SM01402"/>
    </source>
</evidence>
<evidence type="ECO:0000256" key="3">
    <source>
        <dbReference type="ARBA" id="ARBA00023274"/>
    </source>
</evidence>
<sequence length="66" mass="7565">MPKKETAEKKVKKKEPGIGSYYKVEGQIVKRLRPNCERCGPGYFMADHGNRFTCGHCGLTRYKQQS</sequence>
<dbReference type="SMART" id="SM01402">
    <property type="entry name" value="Ribosomal_S27"/>
    <property type="match status" value="1"/>
</dbReference>
<protein>
    <recommendedName>
        <fullName evidence="4">Small ribosomal subunit protein eS31 domain-containing protein</fullName>
    </recommendedName>
</protein>
<dbReference type="AlphaFoldDB" id="A0A0M0C191"/>